<proteinExistence type="predicted"/>
<evidence type="ECO:0000313" key="1">
    <source>
        <dbReference type="EMBL" id="GAF67330.1"/>
    </source>
</evidence>
<protein>
    <submittedName>
        <fullName evidence="1">Uncharacterized protein</fullName>
    </submittedName>
</protein>
<reference evidence="1" key="1">
    <citation type="journal article" date="2014" name="Front. Microbiol.">
        <title>High frequency of phylogenetically diverse reductive dehalogenase-homologous genes in deep subseafloor sedimentary metagenomes.</title>
        <authorList>
            <person name="Kawai M."/>
            <person name="Futagami T."/>
            <person name="Toyoda A."/>
            <person name="Takaki Y."/>
            <person name="Nishi S."/>
            <person name="Hori S."/>
            <person name="Arai W."/>
            <person name="Tsubouchi T."/>
            <person name="Morono Y."/>
            <person name="Uchiyama I."/>
            <person name="Ito T."/>
            <person name="Fujiyama A."/>
            <person name="Inagaki F."/>
            <person name="Takami H."/>
        </authorList>
    </citation>
    <scope>NUCLEOTIDE SEQUENCE</scope>
    <source>
        <strain evidence="1">Expedition CK06-06</strain>
    </source>
</reference>
<sequence length="85" mass="9762">MKTALLLLALIIIIGLAMFSYFATPEEPVEVTIVHYEPGGFLKDSRLIVQFPDGETRYRRNQTYRPIGDTLMARKTSCGRWKEVK</sequence>
<dbReference type="EMBL" id="BARS01007536">
    <property type="protein sequence ID" value="GAF67330.1"/>
    <property type="molecule type" value="Genomic_DNA"/>
</dbReference>
<name>X0SU36_9ZZZZ</name>
<dbReference type="AlphaFoldDB" id="X0SU36"/>
<gene>
    <name evidence="1" type="ORF">S01H1_14481</name>
</gene>
<organism evidence="1">
    <name type="scientific">marine sediment metagenome</name>
    <dbReference type="NCBI Taxonomy" id="412755"/>
    <lineage>
        <taxon>unclassified sequences</taxon>
        <taxon>metagenomes</taxon>
        <taxon>ecological metagenomes</taxon>
    </lineage>
</organism>
<comment type="caution">
    <text evidence="1">The sequence shown here is derived from an EMBL/GenBank/DDBJ whole genome shotgun (WGS) entry which is preliminary data.</text>
</comment>
<accession>X0SU36</accession>